<organism evidence="1 2">
    <name type="scientific">Brachionus plicatilis</name>
    <name type="common">Marine rotifer</name>
    <name type="synonym">Brachionus muelleri</name>
    <dbReference type="NCBI Taxonomy" id="10195"/>
    <lineage>
        <taxon>Eukaryota</taxon>
        <taxon>Metazoa</taxon>
        <taxon>Spiralia</taxon>
        <taxon>Gnathifera</taxon>
        <taxon>Rotifera</taxon>
        <taxon>Eurotatoria</taxon>
        <taxon>Monogononta</taxon>
        <taxon>Pseudotrocha</taxon>
        <taxon>Ploima</taxon>
        <taxon>Brachionidae</taxon>
        <taxon>Brachionus</taxon>
    </lineage>
</organism>
<evidence type="ECO:0000313" key="2">
    <source>
        <dbReference type="Proteomes" id="UP000276133"/>
    </source>
</evidence>
<proteinExistence type="predicted"/>
<protein>
    <submittedName>
        <fullName evidence="1">Uncharacterized protein</fullName>
    </submittedName>
</protein>
<keyword evidence="2" id="KW-1185">Reference proteome</keyword>
<feature type="non-terminal residue" evidence="1">
    <location>
        <position position="1"/>
    </location>
</feature>
<dbReference type="Proteomes" id="UP000276133">
    <property type="component" value="Unassembled WGS sequence"/>
</dbReference>
<evidence type="ECO:0000313" key="1">
    <source>
        <dbReference type="EMBL" id="RNA19852.1"/>
    </source>
</evidence>
<reference evidence="1 2" key="1">
    <citation type="journal article" date="2018" name="Sci. Rep.">
        <title>Genomic signatures of local adaptation to the degree of environmental predictability in rotifers.</title>
        <authorList>
            <person name="Franch-Gras L."/>
            <person name="Hahn C."/>
            <person name="Garcia-Roger E.M."/>
            <person name="Carmona M.J."/>
            <person name="Serra M."/>
            <person name="Gomez A."/>
        </authorList>
    </citation>
    <scope>NUCLEOTIDE SEQUENCE [LARGE SCALE GENOMIC DNA]</scope>
    <source>
        <strain evidence="1">HYR1</strain>
    </source>
</reference>
<sequence>SCRIGALPNWLQGTVLICYILPNFTIHVADQHCKSNEIFYHFVLSFCTEFYKAYKIEKIQKHN</sequence>
<accession>A0A3M7R8B8</accession>
<dbReference type="AlphaFoldDB" id="A0A3M7R8B8"/>
<dbReference type="EMBL" id="REGN01003967">
    <property type="protein sequence ID" value="RNA19852.1"/>
    <property type="molecule type" value="Genomic_DNA"/>
</dbReference>
<gene>
    <name evidence="1" type="ORF">BpHYR1_050918</name>
</gene>
<comment type="caution">
    <text evidence="1">The sequence shown here is derived from an EMBL/GenBank/DDBJ whole genome shotgun (WGS) entry which is preliminary data.</text>
</comment>
<name>A0A3M7R8B8_BRAPC</name>